<dbReference type="Proteomes" id="UP000018144">
    <property type="component" value="Unassembled WGS sequence"/>
</dbReference>
<dbReference type="eggNOG" id="ENOG502S054">
    <property type="taxonomic scope" value="Eukaryota"/>
</dbReference>
<dbReference type="EMBL" id="HF936161">
    <property type="protein sequence ID" value="CCX15301.1"/>
    <property type="molecule type" value="Genomic_DNA"/>
</dbReference>
<name>U4L9M8_PYROM</name>
<feature type="domain" description="Hemerythrin-like" evidence="1">
    <location>
        <begin position="39"/>
        <end position="155"/>
    </location>
</feature>
<dbReference type="OrthoDB" id="9983919at2759"/>
<dbReference type="PANTHER" id="PTHR35585:SF1">
    <property type="entry name" value="HHE DOMAIN PROTEIN (AFU_ORTHOLOGUE AFUA_4G00730)"/>
    <property type="match status" value="1"/>
</dbReference>
<evidence type="ECO:0000313" key="3">
    <source>
        <dbReference type="Proteomes" id="UP000018144"/>
    </source>
</evidence>
<protein>
    <submittedName>
        <fullName evidence="2">Similar to Uncharacterized hemerythrin-like protein C869.06c acc. no. Q9URY9</fullName>
    </submittedName>
</protein>
<evidence type="ECO:0000313" key="2">
    <source>
        <dbReference type="EMBL" id="CCX15301.1"/>
    </source>
</evidence>
<dbReference type="Pfam" id="PF01814">
    <property type="entry name" value="Hemerythrin"/>
    <property type="match status" value="1"/>
</dbReference>
<dbReference type="PANTHER" id="PTHR35585">
    <property type="entry name" value="HHE DOMAIN PROTEIN (AFU_ORTHOLOGUE AFUA_4G00730)"/>
    <property type="match status" value="1"/>
</dbReference>
<keyword evidence="3" id="KW-1185">Reference proteome</keyword>
<proteinExistence type="predicted"/>
<dbReference type="AlphaFoldDB" id="U4L9M8"/>
<sequence>MTLHLHRPQIALLSNLLIPLLSRHSRRLALVNSYTISDVVCEDHRELEAYHHKMLTPTISLDSKARYQNQFSWLLAKHTVGEEIVLYPAYEEYLGSYGKAAAKSDREGHQITKDKLEYFQRLYPESHEFEGKLRDLMEGLKLHIRDTEEKELPKLEKVLTKEENVELGKKFRRMQWFIPTRAHPWLPNKPPYETVLGFMSTPVDQLGDMFRRFPDEEDLLKTEEEYIRSKDSKEARNPESK</sequence>
<dbReference type="Gene3D" id="1.20.120.520">
    <property type="entry name" value="nmb1532 protein domain like"/>
    <property type="match status" value="1"/>
</dbReference>
<gene>
    <name evidence="2" type="ORF">PCON_01576</name>
</gene>
<dbReference type="STRING" id="1076935.U4L9M8"/>
<organism evidence="2 3">
    <name type="scientific">Pyronema omphalodes (strain CBS 100304)</name>
    <name type="common">Pyronema confluens</name>
    <dbReference type="NCBI Taxonomy" id="1076935"/>
    <lineage>
        <taxon>Eukaryota</taxon>
        <taxon>Fungi</taxon>
        <taxon>Dikarya</taxon>
        <taxon>Ascomycota</taxon>
        <taxon>Pezizomycotina</taxon>
        <taxon>Pezizomycetes</taxon>
        <taxon>Pezizales</taxon>
        <taxon>Pyronemataceae</taxon>
        <taxon>Pyronema</taxon>
    </lineage>
</organism>
<reference evidence="2 3" key="1">
    <citation type="journal article" date="2013" name="PLoS Genet.">
        <title>The genome and development-dependent transcriptomes of Pyronema confluens: a window into fungal evolution.</title>
        <authorList>
            <person name="Traeger S."/>
            <person name="Altegoer F."/>
            <person name="Freitag M."/>
            <person name="Gabaldon T."/>
            <person name="Kempken F."/>
            <person name="Kumar A."/>
            <person name="Marcet-Houben M."/>
            <person name="Poggeler S."/>
            <person name="Stajich J.E."/>
            <person name="Nowrousian M."/>
        </authorList>
    </citation>
    <scope>NUCLEOTIDE SEQUENCE [LARGE SCALE GENOMIC DNA]</scope>
    <source>
        <strain evidence="3">CBS 100304</strain>
        <tissue evidence="2">Vegetative mycelium</tissue>
    </source>
</reference>
<dbReference type="InterPro" id="IPR012312">
    <property type="entry name" value="Hemerythrin-like"/>
</dbReference>
<accession>U4L9M8</accession>
<evidence type="ECO:0000259" key="1">
    <source>
        <dbReference type="Pfam" id="PF01814"/>
    </source>
</evidence>